<comment type="caution">
    <text evidence="1">The sequence shown here is derived from an EMBL/GenBank/DDBJ whole genome shotgun (WGS) entry which is preliminary data.</text>
</comment>
<name>A0ABT5IU63_9NEIS</name>
<dbReference type="EMBL" id="JAQQLF010000002">
    <property type="protein sequence ID" value="MDC7716112.1"/>
    <property type="molecule type" value="Genomic_DNA"/>
</dbReference>
<dbReference type="RefSeq" id="WP_272750549.1">
    <property type="nucleotide sequence ID" value="NZ_JAQQLF010000002.1"/>
</dbReference>
<organism evidence="1 2">
    <name type="scientific">Vogesella aquatica</name>
    <dbReference type="NCBI Taxonomy" id="2984206"/>
    <lineage>
        <taxon>Bacteria</taxon>
        <taxon>Pseudomonadati</taxon>
        <taxon>Pseudomonadota</taxon>
        <taxon>Betaproteobacteria</taxon>
        <taxon>Neisseriales</taxon>
        <taxon>Chromobacteriaceae</taxon>
        <taxon>Vogesella</taxon>
    </lineage>
</organism>
<protein>
    <submittedName>
        <fullName evidence="1">Uncharacterized protein</fullName>
    </submittedName>
</protein>
<proteinExistence type="predicted"/>
<accession>A0ABT5IU63</accession>
<gene>
    <name evidence="1" type="ORF">PQU95_02595</name>
</gene>
<reference evidence="1 2" key="1">
    <citation type="submission" date="2023-01" db="EMBL/GenBank/DDBJ databases">
        <title>Novel species of the genus Vogesella isolated from rivers.</title>
        <authorList>
            <person name="Lu H."/>
        </authorList>
    </citation>
    <scope>NUCLEOTIDE SEQUENCE [LARGE SCALE GENOMIC DNA]</scope>
    <source>
        <strain evidence="1 2">DC21W</strain>
    </source>
</reference>
<sequence>MNKKQRKKFFRLKEEGKTFREIQEILSADCQFRWKQTMLKNYFYNSKKNELNRNEIKSINNKMNEYCKILDVDFHDYVSKMIKYLANKVDAAKEKTNKINNEE</sequence>
<evidence type="ECO:0000313" key="1">
    <source>
        <dbReference type="EMBL" id="MDC7716112.1"/>
    </source>
</evidence>
<evidence type="ECO:0000313" key="2">
    <source>
        <dbReference type="Proteomes" id="UP001219956"/>
    </source>
</evidence>
<keyword evidence="2" id="KW-1185">Reference proteome</keyword>
<dbReference type="Proteomes" id="UP001219956">
    <property type="component" value="Unassembled WGS sequence"/>
</dbReference>